<name>A0ABV5XEI7_9NOCA</name>
<gene>
    <name evidence="2" type="ORF">ACFFQ6_13905</name>
</gene>
<dbReference type="Proteomes" id="UP001589587">
    <property type="component" value="Unassembled WGS sequence"/>
</dbReference>
<evidence type="ECO:0000313" key="3">
    <source>
        <dbReference type="Proteomes" id="UP001589587"/>
    </source>
</evidence>
<feature type="region of interest" description="Disordered" evidence="1">
    <location>
        <begin position="33"/>
        <end position="57"/>
    </location>
</feature>
<organism evidence="2 3">
    <name type="scientific">Rhodococcus baikonurensis</name>
    <dbReference type="NCBI Taxonomy" id="172041"/>
    <lineage>
        <taxon>Bacteria</taxon>
        <taxon>Bacillati</taxon>
        <taxon>Actinomycetota</taxon>
        <taxon>Actinomycetes</taxon>
        <taxon>Mycobacteriales</taxon>
        <taxon>Nocardiaceae</taxon>
        <taxon>Rhodococcus</taxon>
        <taxon>Rhodococcus erythropolis group</taxon>
    </lineage>
</organism>
<keyword evidence="3" id="KW-1185">Reference proteome</keyword>
<comment type="caution">
    <text evidence="2">The sequence shown here is derived from an EMBL/GenBank/DDBJ whole genome shotgun (WGS) entry which is preliminary data.</text>
</comment>
<reference evidence="2 3" key="1">
    <citation type="submission" date="2024-09" db="EMBL/GenBank/DDBJ databases">
        <authorList>
            <person name="Sun Q."/>
            <person name="Mori K."/>
        </authorList>
    </citation>
    <scope>NUCLEOTIDE SEQUENCE [LARGE SCALE GENOMIC DNA]</scope>
    <source>
        <strain evidence="2 3">JCM 11411</strain>
    </source>
</reference>
<proteinExistence type="predicted"/>
<evidence type="ECO:0000256" key="1">
    <source>
        <dbReference type="SAM" id="MobiDB-lite"/>
    </source>
</evidence>
<accession>A0ABV5XEI7</accession>
<sequence length="57" mass="6281">MGYTDAQGRPEIFMHPDILAGKSTFNIVESASEDLSTADADNNDVVGEKKNRRSPKR</sequence>
<dbReference type="RefSeq" id="WP_155419214.1">
    <property type="nucleotide sequence ID" value="NZ_JBHMAS010000027.1"/>
</dbReference>
<protein>
    <submittedName>
        <fullName evidence="2">Uncharacterized protein</fullName>
    </submittedName>
</protein>
<evidence type="ECO:0000313" key="2">
    <source>
        <dbReference type="EMBL" id="MFB9780789.1"/>
    </source>
</evidence>
<dbReference type="EMBL" id="JBHMAS010000027">
    <property type="protein sequence ID" value="MFB9780789.1"/>
    <property type="molecule type" value="Genomic_DNA"/>
</dbReference>